<dbReference type="GO" id="GO:0005634">
    <property type="term" value="C:nucleus"/>
    <property type="evidence" value="ECO:0007669"/>
    <property type="project" value="TreeGrafter"/>
</dbReference>
<sequence length="485" mass="56249">MSGSAAAVCTICTDFYDENDEIYYISCGHVFHRNCLQIWHQRSSLCPICRVQYADMKRLHLSFDDNVAEESELNELEVKMQSFESKMEKLDDQLKETELNFMRLQEQYTMAQEEIKNLNAELSKRSDSETNFLAIQEQYTEADQIIKTLQEKMEYLSLQIEGKNKEIRLKTMEISALKDTMEDVGTSVVGSDSILNEKLKIMEQKLEHITAELQKEISVSTQLSIDKMKLQSLLDQYGAANLEPSQCVSVTNNNQKQKQVAEERAQTAKKKTLPKDDTHLNSIIIKRFPSRHIHHPLEDVIKVLASTMEVELSTNDILDVRILEHRNRNLRSLNVASLVVQFKFPQLKCDFLNNKVRVRNHPVYNSILIYEYMDDDINSLFRYAKNKLKDCGFNNIYCQNGQVMASKGKKHAQRIHIKSTAQVDDMLTSRSEDKKENVIEELKAGMIRLANDRIPSYPSFKKDASKNERGIKFDEDYYEYFNPDC</sequence>
<dbReference type="AlphaFoldDB" id="A0A1A9WMA2"/>
<dbReference type="SMART" id="SM00184">
    <property type="entry name" value="RING"/>
    <property type="match status" value="1"/>
</dbReference>
<evidence type="ECO:0000256" key="1">
    <source>
        <dbReference type="ARBA" id="ARBA00022771"/>
    </source>
</evidence>
<dbReference type="SUPFAM" id="SSF57850">
    <property type="entry name" value="RING/U-box"/>
    <property type="match status" value="1"/>
</dbReference>
<dbReference type="GO" id="GO:0090734">
    <property type="term" value="C:site of DNA damage"/>
    <property type="evidence" value="ECO:0007669"/>
    <property type="project" value="TreeGrafter"/>
</dbReference>
<keyword evidence="1 3" id="KW-0479">Metal-binding</keyword>
<dbReference type="Proteomes" id="UP000091820">
    <property type="component" value="Unassembled WGS sequence"/>
</dbReference>
<organism evidence="6 7">
    <name type="scientific">Glossina brevipalpis</name>
    <dbReference type="NCBI Taxonomy" id="37001"/>
    <lineage>
        <taxon>Eukaryota</taxon>
        <taxon>Metazoa</taxon>
        <taxon>Ecdysozoa</taxon>
        <taxon>Arthropoda</taxon>
        <taxon>Hexapoda</taxon>
        <taxon>Insecta</taxon>
        <taxon>Pterygota</taxon>
        <taxon>Neoptera</taxon>
        <taxon>Endopterygota</taxon>
        <taxon>Diptera</taxon>
        <taxon>Brachycera</taxon>
        <taxon>Muscomorpha</taxon>
        <taxon>Hippoboscoidea</taxon>
        <taxon>Glossinidae</taxon>
        <taxon>Glossina</taxon>
    </lineage>
</organism>
<feature type="domain" description="RING-type" evidence="5">
    <location>
        <begin position="9"/>
        <end position="50"/>
    </location>
</feature>
<dbReference type="Gene3D" id="1.10.287.1490">
    <property type="match status" value="1"/>
</dbReference>
<feature type="coiled-coil region" evidence="4">
    <location>
        <begin position="66"/>
        <end position="121"/>
    </location>
</feature>
<evidence type="ECO:0000256" key="3">
    <source>
        <dbReference type="PROSITE-ProRule" id="PRU00175"/>
    </source>
</evidence>
<reference evidence="6" key="2">
    <citation type="submission" date="2020-05" db="UniProtKB">
        <authorList>
            <consortium name="EnsemblMetazoa"/>
        </authorList>
    </citation>
    <scope>IDENTIFICATION</scope>
    <source>
        <strain evidence="6">IAEA</strain>
    </source>
</reference>
<protein>
    <submittedName>
        <fullName evidence="6">RING-type domain-containing protein</fullName>
    </submittedName>
</protein>
<dbReference type="PANTHER" id="PTHR46569:SF1">
    <property type="entry name" value="E3 UBIQUITIN-PROTEIN LIGASE RFWD3-RELATED"/>
    <property type="match status" value="1"/>
</dbReference>
<dbReference type="Gene3D" id="3.30.40.10">
    <property type="entry name" value="Zinc/RING finger domain, C3HC4 (zinc finger)"/>
    <property type="match status" value="1"/>
</dbReference>
<keyword evidence="1 3" id="KW-0863">Zinc-finger</keyword>
<reference evidence="7" key="1">
    <citation type="submission" date="2014-03" db="EMBL/GenBank/DDBJ databases">
        <authorList>
            <person name="Aksoy S."/>
            <person name="Warren W."/>
            <person name="Wilson R.K."/>
        </authorList>
    </citation>
    <scope>NUCLEOTIDE SEQUENCE [LARGE SCALE GENOMIC DNA]</scope>
    <source>
        <strain evidence="7">IAEA</strain>
    </source>
</reference>
<keyword evidence="4" id="KW-0175">Coiled coil</keyword>
<dbReference type="InterPro" id="IPR013083">
    <property type="entry name" value="Znf_RING/FYVE/PHD"/>
</dbReference>
<dbReference type="PANTHER" id="PTHR46569">
    <property type="entry name" value="E3 UBIQUITIN-PROTEIN LIGASE TRAIP"/>
    <property type="match status" value="1"/>
</dbReference>
<dbReference type="GO" id="GO:0061630">
    <property type="term" value="F:ubiquitin protein ligase activity"/>
    <property type="evidence" value="ECO:0007669"/>
    <property type="project" value="TreeGrafter"/>
</dbReference>
<dbReference type="PROSITE" id="PS50089">
    <property type="entry name" value="ZF_RING_2"/>
    <property type="match status" value="1"/>
</dbReference>
<keyword evidence="7" id="KW-1185">Reference proteome</keyword>
<evidence type="ECO:0000256" key="2">
    <source>
        <dbReference type="ARBA" id="ARBA00022833"/>
    </source>
</evidence>
<keyword evidence="2" id="KW-0862">Zinc</keyword>
<accession>A0A1A9WMA2</accession>
<name>A0A1A9WMA2_9MUSC</name>
<dbReference type="VEuPathDB" id="VectorBase:GBRI024812"/>
<dbReference type="GO" id="GO:0008270">
    <property type="term" value="F:zinc ion binding"/>
    <property type="evidence" value="ECO:0007669"/>
    <property type="project" value="UniProtKB-KW"/>
</dbReference>
<evidence type="ECO:0000256" key="4">
    <source>
        <dbReference type="SAM" id="Coils"/>
    </source>
</evidence>
<dbReference type="EnsemblMetazoa" id="GBRI024812-RA">
    <property type="protein sequence ID" value="GBRI024812-PA"/>
    <property type="gene ID" value="GBRI024812"/>
</dbReference>
<evidence type="ECO:0000259" key="5">
    <source>
        <dbReference type="PROSITE" id="PS50089"/>
    </source>
</evidence>
<dbReference type="GO" id="GO:0031297">
    <property type="term" value="P:replication fork processing"/>
    <property type="evidence" value="ECO:0007669"/>
    <property type="project" value="TreeGrafter"/>
</dbReference>
<dbReference type="GO" id="GO:0016567">
    <property type="term" value="P:protein ubiquitination"/>
    <property type="evidence" value="ECO:0007669"/>
    <property type="project" value="TreeGrafter"/>
</dbReference>
<dbReference type="Pfam" id="PF13639">
    <property type="entry name" value="zf-RING_2"/>
    <property type="match status" value="1"/>
</dbReference>
<dbReference type="InterPro" id="IPR001841">
    <property type="entry name" value="Znf_RING"/>
</dbReference>
<evidence type="ECO:0000313" key="6">
    <source>
        <dbReference type="EnsemblMetazoa" id="GBRI024812-PA"/>
    </source>
</evidence>
<evidence type="ECO:0000313" key="7">
    <source>
        <dbReference type="Proteomes" id="UP000091820"/>
    </source>
</evidence>
<dbReference type="InterPro" id="IPR052639">
    <property type="entry name" value="TRAIP_ubiq-protein_ligase"/>
</dbReference>
<proteinExistence type="predicted"/>